<reference evidence="1 2" key="1">
    <citation type="submission" date="2019-09" db="EMBL/GenBank/DDBJ databases">
        <title>YIM 48816 draft genome.</title>
        <authorList>
            <person name="Jiang L."/>
        </authorList>
    </citation>
    <scope>NUCLEOTIDE SEQUENCE [LARGE SCALE GENOMIC DNA]</scope>
    <source>
        <strain evidence="1 2">YIM 48816</strain>
    </source>
</reference>
<dbReference type="InterPro" id="IPR010836">
    <property type="entry name" value="SapC"/>
</dbReference>
<protein>
    <submittedName>
        <fullName evidence="1">SapC family protein</fullName>
    </submittedName>
</protein>
<name>A0A6L3T7Y4_9HYPH</name>
<proteinExistence type="predicted"/>
<evidence type="ECO:0000313" key="1">
    <source>
        <dbReference type="EMBL" id="KAB1079672.1"/>
    </source>
</evidence>
<evidence type="ECO:0000313" key="2">
    <source>
        <dbReference type="Proteomes" id="UP000474159"/>
    </source>
</evidence>
<keyword evidence="2" id="KW-1185">Reference proteome</keyword>
<dbReference type="Pfam" id="PF07277">
    <property type="entry name" value="SapC"/>
    <property type="match status" value="1"/>
</dbReference>
<sequence>MSKVIPLSPSRFAGRGWRRPNNFSFALATAIAPLAAVEVGQAALSMPLAFIQRDDHWSLAAVLGLLPGQNLYVDRNGAWLARYVPAALRGYPFMIGVQANGEPVLCVDEASGLVTKGPEGEPFFDENGALSPGVAPVAAFLTETARSETQLMYACDLLVRAGVVEVWPITIQKDDGAQQVTGLYRIAEAALNGLDDTTHAELRRSGVLGVAYAQLLSMGNLAQLGQLAQARAQSEAAERARAEVKPMITLPEDSTIDWDWSKIGR</sequence>
<dbReference type="Proteomes" id="UP000474159">
    <property type="component" value="Unassembled WGS sequence"/>
</dbReference>
<dbReference type="RefSeq" id="WP_150999932.1">
    <property type="nucleotide sequence ID" value="NZ_BPQY01000264.1"/>
</dbReference>
<gene>
    <name evidence="1" type="ORF">F6X53_10355</name>
</gene>
<organism evidence="1 2">
    <name type="scientific">Methylobacterium soli</name>
    <dbReference type="NCBI Taxonomy" id="553447"/>
    <lineage>
        <taxon>Bacteria</taxon>
        <taxon>Pseudomonadati</taxon>
        <taxon>Pseudomonadota</taxon>
        <taxon>Alphaproteobacteria</taxon>
        <taxon>Hyphomicrobiales</taxon>
        <taxon>Methylobacteriaceae</taxon>
        <taxon>Methylobacterium</taxon>
    </lineage>
</organism>
<comment type="caution">
    <text evidence="1">The sequence shown here is derived from an EMBL/GenBank/DDBJ whole genome shotgun (WGS) entry which is preliminary data.</text>
</comment>
<dbReference type="OrthoDB" id="9806524at2"/>
<accession>A0A6L3T7Y4</accession>
<dbReference type="AlphaFoldDB" id="A0A6L3T7Y4"/>
<dbReference type="EMBL" id="VZZK01000008">
    <property type="protein sequence ID" value="KAB1079672.1"/>
    <property type="molecule type" value="Genomic_DNA"/>
</dbReference>